<keyword evidence="4" id="KW-1185">Reference proteome</keyword>
<dbReference type="Proteomes" id="UP000193411">
    <property type="component" value="Unassembled WGS sequence"/>
</dbReference>
<keyword evidence="2" id="KW-0812">Transmembrane</keyword>
<feature type="region of interest" description="Disordered" evidence="1">
    <location>
        <begin position="164"/>
        <end position="190"/>
    </location>
</feature>
<feature type="compositionally biased region" description="Low complexity" evidence="1">
    <location>
        <begin position="229"/>
        <end position="245"/>
    </location>
</feature>
<evidence type="ECO:0000256" key="2">
    <source>
        <dbReference type="SAM" id="Phobius"/>
    </source>
</evidence>
<proteinExistence type="predicted"/>
<sequence length="317" mass="33734">MYELTAWSIFDAIVNTTISITFLVLLRRIGSSHTGGSRQRRGFLRMLTSVSWILGLECSLIIFANILVRVDQSLDPQWTTLYVGEALRMRLFVAFLQRLNRMLRNKAAAPPAATTVAQSQIGTATVSGIHSGGSGSLLSTMFATIRVRWKSVSTADRISVRLQHSQSGGEGSNPHAHVQRQAIGQAKGSPLNGSREVYQLGFGRAAMMSAVQTRSGSNNSLGKAGTATGGSNTSLNNKLGGSNGNLTVRTPSPLNPHKKGASFRQSGDAINGQIAASALLTSPLSASPIQARNGTDSVRVLLISHLPDMHVHVTKPP</sequence>
<evidence type="ECO:0000256" key="1">
    <source>
        <dbReference type="SAM" id="MobiDB-lite"/>
    </source>
</evidence>
<dbReference type="EMBL" id="MCFL01000015">
    <property type="protein sequence ID" value="ORZ36890.1"/>
    <property type="molecule type" value="Genomic_DNA"/>
</dbReference>
<comment type="caution">
    <text evidence="3">The sequence shown here is derived from an EMBL/GenBank/DDBJ whole genome shotgun (WGS) entry which is preliminary data.</text>
</comment>
<feature type="transmembrane region" description="Helical" evidence="2">
    <location>
        <begin position="47"/>
        <end position="67"/>
    </location>
</feature>
<keyword evidence="2" id="KW-1133">Transmembrane helix</keyword>
<feature type="region of interest" description="Disordered" evidence="1">
    <location>
        <begin position="214"/>
        <end position="245"/>
    </location>
</feature>
<reference evidence="3 4" key="1">
    <citation type="submission" date="2016-07" db="EMBL/GenBank/DDBJ databases">
        <title>Pervasive Adenine N6-methylation of Active Genes in Fungi.</title>
        <authorList>
            <consortium name="DOE Joint Genome Institute"/>
            <person name="Mondo S.J."/>
            <person name="Dannebaum R.O."/>
            <person name="Kuo R.C."/>
            <person name="Labutti K."/>
            <person name="Haridas S."/>
            <person name="Kuo A."/>
            <person name="Salamov A."/>
            <person name="Ahrendt S.R."/>
            <person name="Lipzen A."/>
            <person name="Sullivan W."/>
            <person name="Andreopoulos W.B."/>
            <person name="Clum A."/>
            <person name="Lindquist E."/>
            <person name="Daum C."/>
            <person name="Ramamoorthy G.K."/>
            <person name="Gryganskyi A."/>
            <person name="Culley D."/>
            <person name="Magnuson J.K."/>
            <person name="James T.Y."/>
            <person name="O'Malley M.A."/>
            <person name="Stajich J.E."/>
            <person name="Spatafora J.W."/>
            <person name="Visel A."/>
            <person name="Grigoriev I.V."/>
        </authorList>
    </citation>
    <scope>NUCLEOTIDE SEQUENCE [LARGE SCALE GENOMIC DNA]</scope>
    <source>
        <strain evidence="3 4">PL171</strain>
    </source>
</reference>
<gene>
    <name evidence="3" type="ORF">BCR44DRAFT_1431931</name>
</gene>
<keyword evidence="2" id="KW-0472">Membrane</keyword>
<protein>
    <submittedName>
        <fullName evidence="3">Uncharacterized protein</fullName>
    </submittedName>
</protein>
<evidence type="ECO:0000313" key="3">
    <source>
        <dbReference type="EMBL" id="ORZ36890.1"/>
    </source>
</evidence>
<evidence type="ECO:0000313" key="4">
    <source>
        <dbReference type="Proteomes" id="UP000193411"/>
    </source>
</evidence>
<organism evidence="3 4">
    <name type="scientific">Catenaria anguillulae PL171</name>
    <dbReference type="NCBI Taxonomy" id="765915"/>
    <lineage>
        <taxon>Eukaryota</taxon>
        <taxon>Fungi</taxon>
        <taxon>Fungi incertae sedis</taxon>
        <taxon>Blastocladiomycota</taxon>
        <taxon>Blastocladiomycetes</taxon>
        <taxon>Blastocladiales</taxon>
        <taxon>Catenariaceae</taxon>
        <taxon>Catenaria</taxon>
    </lineage>
</organism>
<dbReference type="AlphaFoldDB" id="A0A1Y2HQN5"/>
<feature type="transmembrane region" description="Helical" evidence="2">
    <location>
        <begin position="6"/>
        <end position="26"/>
    </location>
</feature>
<name>A0A1Y2HQN5_9FUNG</name>
<accession>A0A1Y2HQN5</accession>